<sequence>MSYKFSTNSIFNKNKYLTKSRNSKKKCKLSSKYSRKKIYGGTSPHIQNNFDDLTKLREYSKKCAENLNVTQYIQNTLILFIDLLKIYHGIDEIKQKYGELTKSKFKINDYGYVNVEDFDTVLTEGNLREQMSMMLILCECFMDIFIILIKNKNSSIQIEQVNNNSRLLNLIEKRLINYLGFNDIQQLIHFYDACEMCGKDYALISISESNIPARYSGFPMKPTRISRLDNSLYELNSRNLYPPLSCMEKKFLEDRQNSLNETTTSIHENDCPTIININKLIKSGANYYTIDENSSFYKLCVVYNHYIVAGPSGATDILFHVFGIFDNYDVGLFILSCIAYMGNTPDHSIFEILLPTISYGSNYDSTLNEYEFVDNILKIYSKVLTKDQKNMFQRIKQEK</sequence>
<organism evidence="1">
    <name type="scientific">viral metagenome</name>
    <dbReference type="NCBI Taxonomy" id="1070528"/>
    <lineage>
        <taxon>unclassified sequences</taxon>
        <taxon>metagenomes</taxon>
        <taxon>organismal metagenomes</taxon>
    </lineage>
</organism>
<reference evidence="1" key="1">
    <citation type="journal article" date="2020" name="Nature">
        <title>Giant virus diversity and host interactions through global metagenomics.</title>
        <authorList>
            <person name="Schulz F."/>
            <person name="Roux S."/>
            <person name="Paez-Espino D."/>
            <person name="Jungbluth S."/>
            <person name="Walsh D.A."/>
            <person name="Denef V.J."/>
            <person name="McMahon K.D."/>
            <person name="Konstantinidis K.T."/>
            <person name="Eloe-Fadrosh E.A."/>
            <person name="Kyrpides N.C."/>
            <person name="Woyke T."/>
        </authorList>
    </citation>
    <scope>NUCLEOTIDE SEQUENCE</scope>
    <source>
        <strain evidence="1">GVMAG-M-3300027969-2</strain>
    </source>
</reference>
<evidence type="ECO:0000313" key="1">
    <source>
        <dbReference type="EMBL" id="QHU32776.1"/>
    </source>
</evidence>
<proteinExistence type="predicted"/>
<dbReference type="EMBL" id="MN740541">
    <property type="protein sequence ID" value="QHU32776.1"/>
    <property type="molecule type" value="Genomic_DNA"/>
</dbReference>
<protein>
    <submittedName>
        <fullName evidence="1">Uncharacterized protein</fullName>
    </submittedName>
</protein>
<name>A0A6C0LPE1_9ZZZZ</name>
<dbReference type="AlphaFoldDB" id="A0A6C0LPE1"/>
<accession>A0A6C0LPE1</accession>